<proteinExistence type="predicted"/>
<feature type="non-terminal residue" evidence="1">
    <location>
        <position position="1"/>
    </location>
</feature>
<dbReference type="AlphaFoldDB" id="A0ABC8SNS5"/>
<keyword evidence="2" id="KW-1185">Reference proteome</keyword>
<evidence type="ECO:0000313" key="2">
    <source>
        <dbReference type="Proteomes" id="UP001642360"/>
    </source>
</evidence>
<gene>
    <name evidence="1" type="ORF">ILEXP_LOCUS27502</name>
</gene>
<organism evidence="1 2">
    <name type="scientific">Ilex paraguariensis</name>
    <name type="common">yerba mate</name>
    <dbReference type="NCBI Taxonomy" id="185542"/>
    <lineage>
        <taxon>Eukaryota</taxon>
        <taxon>Viridiplantae</taxon>
        <taxon>Streptophyta</taxon>
        <taxon>Embryophyta</taxon>
        <taxon>Tracheophyta</taxon>
        <taxon>Spermatophyta</taxon>
        <taxon>Magnoliopsida</taxon>
        <taxon>eudicotyledons</taxon>
        <taxon>Gunneridae</taxon>
        <taxon>Pentapetalae</taxon>
        <taxon>asterids</taxon>
        <taxon>campanulids</taxon>
        <taxon>Aquifoliales</taxon>
        <taxon>Aquifoliaceae</taxon>
        <taxon>Ilex</taxon>
    </lineage>
</organism>
<dbReference type="Proteomes" id="UP001642360">
    <property type="component" value="Unassembled WGS sequence"/>
</dbReference>
<dbReference type="EMBL" id="CAUOFW020003248">
    <property type="protein sequence ID" value="CAK9158841.1"/>
    <property type="molecule type" value="Genomic_DNA"/>
</dbReference>
<comment type="caution">
    <text evidence="1">The sequence shown here is derived from an EMBL/GenBank/DDBJ whole genome shotgun (WGS) entry which is preliminary data.</text>
</comment>
<protein>
    <submittedName>
        <fullName evidence="1">Uncharacterized protein</fullName>
    </submittedName>
</protein>
<sequence>RFTLPRNTRNFQECGKIFKSSPTTNVDEEIESVEDLQDAYNELFKECLKQAERLVSFSTRLKMSEDEKKELHVELVNSKAHIVGLEVEKKFLHDKVNEITMGV</sequence>
<accession>A0ABC8SNS5</accession>
<reference evidence="1 2" key="1">
    <citation type="submission" date="2024-02" db="EMBL/GenBank/DDBJ databases">
        <authorList>
            <person name="Vignale AGUSTIN F."/>
            <person name="Sosa J E."/>
            <person name="Modenutti C."/>
        </authorList>
    </citation>
    <scope>NUCLEOTIDE SEQUENCE [LARGE SCALE GENOMIC DNA]</scope>
</reference>
<evidence type="ECO:0000313" key="1">
    <source>
        <dbReference type="EMBL" id="CAK9158841.1"/>
    </source>
</evidence>
<name>A0ABC8SNS5_9AQUA</name>